<sequence length="133" mass="15208">MGSKDELFEYLIDQLRQQVNSNPYKQQCEDLAHEVLSLKNQLRDASAQIKELHLALVKATGDVEAYKLIRKGGYVPEQSGCRKEDVQGCEHEWVEFHGLFIAEGDPRNEPGYTFCRKCGLKEYSRKCGVEAKQ</sequence>
<dbReference type="EMBL" id="ON409569">
    <property type="protein sequence ID" value="USL89648.1"/>
    <property type="molecule type" value="Genomic_DNA"/>
</dbReference>
<evidence type="ECO:0000313" key="3">
    <source>
        <dbReference type="Proteomes" id="UP001056715"/>
    </source>
</evidence>
<feature type="coiled-coil region" evidence="1">
    <location>
        <begin position="28"/>
        <end position="55"/>
    </location>
</feature>
<accession>A0A9E7MLY5</accession>
<keyword evidence="3" id="KW-1185">Reference proteome</keyword>
<dbReference type="GeneID" id="79714777"/>
<dbReference type="KEGG" id="vg:79714777"/>
<evidence type="ECO:0000313" key="2">
    <source>
        <dbReference type="EMBL" id="USL89648.1"/>
    </source>
</evidence>
<organism evidence="2 3">
    <name type="scientific">Salmonella phage CTH7</name>
    <dbReference type="NCBI Taxonomy" id="2950460"/>
    <lineage>
        <taxon>Viruses</taxon>
        <taxon>Duplodnaviria</taxon>
        <taxon>Heunggongvirae</taxon>
        <taxon>Uroviricota</taxon>
        <taxon>Caudoviricetes</taxon>
        <taxon>Sarkviridae</taxon>
        <taxon>Guernseyvirinae</taxon>
        <taxon>Jerseyvirus</taxon>
        <taxon>Jerseyvirus CTH7</taxon>
    </lineage>
</organism>
<evidence type="ECO:0000256" key="1">
    <source>
        <dbReference type="SAM" id="Coils"/>
    </source>
</evidence>
<reference evidence="2" key="1">
    <citation type="submission" date="2022-05" db="EMBL/GenBank/DDBJ databases">
        <authorList>
            <person name="Cao Y."/>
        </authorList>
    </citation>
    <scope>NUCLEOTIDE SEQUENCE</scope>
    <source>
        <strain evidence="2">Yajie Cao</strain>
    </source>
</reference>
<protein>
    <submittedName>
        <fullName evidence="2">Uncharacterized protein</fullName>
    </submittedName>
</protein>
<proteinExistence type="predicted"/>
<name>A0A9E7MLY5_9CAUD</name>
<dbReference type="Proteomes" id="UP001056715">
    <property type="component" value="Segment"/>
</dbReference>
<dbReference type="RefSeq" id="YP_010748012.1">
    <property type="nucleotide sequence ID" value="NC_073206.1"/>
</dbReference>
<keyword evidence="1" id="KW-0175">Coiled coil</keyword>